<evidence type="ECO:0000313" key="8">
    <source>
        <dbReference type="EMBL" id="EQB08811.1"/>
    </source>
</evidence>
<organism evidence="8 9">
    <name type="scientific">Sphingobium quisquiliarum P25</name>
    <dbReference type="NCBI Taxonomy" id="1329909"/>
    <lineage>
        <taxon>Bacteria</taxon>
        <taxon>Pseudomonadati</taxon>
        <taxon>Pseudomonadota</taxon>
        <taxon>Alphaproteobacteria</taxon>
        <taxon>Sphingomonadales</taxon>
        <taxon>Sphingomonadaceae</taxon>
        <taxon>Sphingobium</taxon>
    </lineage>
</organism>
<dbReference type="GO" id="GO:0051537">
    <property type="term" value="F:2 iron, 2 sulfur cluster binding"/>
    <property type="evidence" value="ECO:0007669"/>
    <property type="project" value="UniProtKB-KW"/>
</dbReference>
<dbReference type="GO" id="GO:0008203">
    <property type="term" value="P:cholesterol metabolic process"/>
    <property type="evidence" value="ECO:0007669"/>
    <property type="project" value="InterPro"/>
</dbReference>
<dbReference type="Pfam" id="PF00355">
    <property type="entry name" value="Rieske"/>
    <property type="match status" value="1"/>
</dbReference>
<dbReference type="InterPro" id="IPR045605">
    <property type="entry name" value="KshA-like_C"/>
</dbReference>
<dbReference type="GO" id="GO:0016491">
    <property type="term" value="F:oxidoreductase activity"/>
    <property type="evidence" value="ECO:0007669"/>
    <property type="project" value="UniProtKB-KW"/>
</dbReference>
<dbReference type="PATRIC" id="fig|1329909.3.peg.1399"/>
<dbReference type="EMBL" id="ATHO01000062">
    <property type="protein sequence ID" value="EQB08811.1"/>
    <property type="molecule type" value="Genomic_DNA"/>
</dbReference>
<dbReference type="AlphaFoldDB" id="T0GXW9"/>
<dbReference type="Pfam" id="PF19298">
    <property type="entry name" value="KshA_C"/>
    <property type="match status" value="1"/>
</dbReference>
<evidence type="ECO:0000256" key="6">
    <source>
        <dbReference type="ARBA" id="ARBA00023014"/>
    </source>
</evidence>
<dbReference type="PANTHER" id="PTHR21266">
    <property type="entry name" value="IRON-SULFUR DOMAIN CONTAINING PROTEIN"/>
    <property type="match status" value="1"/>
</dbReference>
<dbReference type="SUPFAM" id="SSF50022">
    <property type="entry name" value="ISP domain"/>
    <property type="match status" value="1"/>
</dbReference>
<evidence type="ECO:0000256" key="1">
    <source>
        <dbReference type="ARBA" id="ARBA00001962"/>
    </source>
</evidence>
<dbReference type="InterPro" id="IPR050584">
    <property type="entry name" value="Cholesterol_7-desaturase"/>
</dbReference>
<comment type="cofactor">
    <cofactor evidence="1">
        <name>Fe cation</name>
        <dbReference type="ChEBI" id="CHEBI:24875"/>
    </cofactor>
</comment>
<dbReference type="GO" id="GO:0046872">
    <property type="term" value="F:metal ion binding"/>
    <property type="evidence" value="ECO:0007669"/>
    <property type="project" value="UniProtKB-KW"/>
</dbReference>
<gene>
    <name evidence="8" type="ORF">L288_07225</name>
</gene>
<dbReference type="InterPro" id="IPR017941">
    <property type="entry name" value="Rieske_2Fe-2S"/>
</dbReference>
<evidence type="ECO:0000313" key="9">
    <source>
        <dbReference type="Proteomes" id="UP000015525"/>
    </source>
</evidence>
<name>T0GXW9_9SPHN</name>
<dbReference type="SUPFAM" id="SSF55961">
    <property type="entry name" value="Bet v1-like"/>
    <property type="match status" value="1"/>
</dbReference>
<accession>T0GXW9</accession>
<keyword evidence="3" id="KW-0479">Metal-binding</keyword>
<sequence>MATTADYGLGELAFPRGWFMIAIADDVTHQPQPVRFFGRDMALYRGKSGRVVLLDAYCPHMRVNIARNTTSYVVRDGNQVEGDSIRCPAHGWRFNAQGQCDDIPYSTRGIPKAACIKSHKVAERAGCIWMWHDMEGGDPDYDLPDFAEWDRTDEGWVRWQVDHLGTLPIHPQEILDNMTDYAHFAPVHGSSGSIFFENEFDGHIMRQRFASGHRTLVDGNAMLETDTWYTGPGILLSRMEGKHPSLMMICNTPVEDGEVRVWFAVMARTAASGDATAEERATARAYHEAGLAAFSQDFELWKYKEPAINILQIPDDGPFHKERIWYRQFYNPRDRAGDFQGRVNGIHTTVDMRNAKAAAA</sequence>
<dbReference type="Gene3D" id="3.90.380.10">
    <property type="entry name" value="Naphthalene 1,2-dioxygenase Alpha Subunit, Chain A, domain 1"/>
    <property type="match status" value="1"/>
</dbReference>
<dbReference type="Gene3D" id="2.102.10.10">
    <property type="entry name" value="Rieske [2Fe-2S] iron-sulphur domain"/>
    <property type="match status" value="1"/>
</dbReference>
<protein>
    <submittedName>
        <fullName evidence="8">(2Fe-2S)-binding protein</fullName>
    </submittedName>
</protein>
<evidence type="ECO:0000256" key="2">
    <source>
        <dbReference type="ARBA" id="ARBA00022714"/>
    </source>
</evidence>
<dbReference type="InterPro" id="IPR036922">
    <property type="entry name" value="Rieske_2Fe-2S_sf"/>
</dbReference>
<evidence type="ECO:0000256" key="5">
    <source>
        <dbReference type="ARBA" id="ARBA00023004"/>
    </source>
</evidence>
<reference evidence="8 9" key="1">
    <citation type="journal article" date="2013" name="Genome Announc.">
        <title>Draft Genome Sequence of Sphingobium quisquiliarum Strain P25T, a Novel Hexachlorocyclohexane (HCH)-Degrading Bacterium Isolated from an HCH Dumpsite.</title>
        <authorList>
            <person name="Kumar Singh A."/>
            <person name="Sangwan N."/>
            <person name="Sharma A."/>
            <person name="Gupta V."/>
            <person name="Khurana J.P."/>
            <person name="Lal R."/>
        </authorList>
    </citation>
    <scope>NUCLEOTIDE SEQUENCE [LARGE SCALE GENOMIC DNA]</scope>
    <source>
        <strain evidence="8 9">P25</strain>
    </source>
</reference>
<proteinExistence type="predicted"/>
<evidence type="ECO:0000259" key="7">
    <source>
        <dbReference type="PROSITE" id="PS51296"/>
    </source>
</evidence>
<keyword evidence="9" id="KW-1185">Reference proteome</keyword>
<dbReference type="PANTHER" id="PTHR21266:SF60">
    <property type="entry name" value="3-KETOSTEROID-9-ALPHA-MONOOXYGENASE, OXYGENASE COMPONENT"/>
    <property type="match status" value="1"/>
</dbReference>
<dbReference type="PROSITE" id="PS51296">
    <property type="entry name" value="RIESKE"/>
    <property type="match status" value="1"/>
</dbReference>
<keyword evidence="2" id="KW-0001">2Fe-2S</keyword>
<feature type="domain" description="Rieske" evidence="7">
    <location>
        <begin position="18"/>
        <end position="130"/>
    </location>
</feature>
<comment type="caution">
    <text evidence="8">The sequence shown here is derived from an EMBL/GenBank/DDBJ whole genome shotgun (WGS) entry which is preliminary data.</text>
</comment>
<evidence type="ECO:0000256" key="3">
    <source>
        <dbReference type="ARBA" id="ARBA00022723"/>
    </source>
</evidence>
<evidence type="ECO:0000256" key="4">
    <source>
        <dbReference type="ARBA" id="ARBA00023002"/>
    </source>
</evidence>
<keyword evidence="6" id="KW-0411">Iron-sulfur</keyword>
<dbReference type="RefSeq" id="WP_021237733.1">
    <property type="nucleotide sequence ID" value="NZ_ATHO01000062.1"/>
</dbReference>
<dbReference type="Proteomes" id="UP000015525">
    <property type="component" value="Unassembled WGS sequence"/>
</dbReference>
<keyword evidence="5" id="KW-0408">Iron</keyword>
<keyword evidence="4" id="KW-0560">Oxidoreductase</keyword>